<evidence type="ECO:0000313" key="2">
    <source>
        <dbReference type="Proteomes" id="UP000095200"/>
    </source>
</evidence>
<keyword evidence="2" id="KW-1185">Reference proteome</keyword>
<protein>
    <recommendedName>
        <fullName evidence="3">UspA domain-containing protein</fullName>
    </recommendedName>
</protein>
<gene>
    <name evidence="1" type="ORF">DPF_1454</name>
</gene>
<comment type="caution">
    <text evidence="1">The sequence shown here is derived from an EMBL/GenBank/DDBJ whole genome shotgun (WGS) entry which is preliminary data.</text>
</comment>
<evidence type="ECO:0008006" key="3">
    <source>
        <dbReference type="Google" id="ProtNLM"/>
    </source>
</evidence>
<name>A0A194AHD2_9BACT</name>
<accession>A0A194AHD2</accession>
<dbReference type="Proteomes" id="UP000095200">
    <property type="component" value="Unassembled WGS sequence"/>
</dbReference>
<sequence>MALMTGIRQGMERHYRNLAKTNCNTCDMGTWTINKSIAQAHNTWGEQMKVFFAKFKKDTGEYAARSANTAPTATRTASENNTARTGSKILVVCKSTTFSEEMMHYAASMASRTQSDIVALSLDEKGSDFDQFCKQASANAADFARKAQELGLRFSHLVLHGQEESVLDSLYAKDPGYRYVMDDVPALTGKAHSIPVYSRVSLRVG</sequence>
<dbReference type="RefSeq" id="WP_083254538.1">
    <property type="nucleotide sequence ID" value="NZ_BDFE01000015.1"/>
</dbReference>
<dbReference type="EMBL" id="BDFE01000015">
    <property type="protein sequence ID" value="GAU08738.1"/>
    <property type="molecule type" value="Genomic_DNA"/>
</dbReference>
<evidence type="ECO:0000313" key="1">
    <source>
        <dbReference type="EMBL" id="GAU08738.1"/>
    </source>
</evidence>
<dbReference type="OrthoDB" id="5452542at2"/>
<reference evidence="2" key="1">
    <citation type="submission" date="2016-06" db="EMBL/GenBank/DDBJ databases">
        <title>Draft genome sequence of Desulfoplanes formicivorans strain Pf12B.</title>
        <authorList>
            <person name="Watanabe M."/>
            <person name="Kojima H."/>
            <person name="Fukui M."/>
        </authorList>
    </citation>
    <scope>NUCLEOTIDE SEQUENCE [LARGE SCALE GENOMIC DNA]</scope>
    <source>
        <strain evidence="2">Pf12B</strain>
    </source>
</reference>
<proteinExistence type="predicted"/>
<organism evidence="1 2">
    <name type="scientific">Desulfoplanes formicivorans</name>
    <dbReference type="NCBI Taxonomy" id="1592317"/>
    <lineage>
        <taxon>Bacteria</taxon>
        <taxon>Pseudomonadati</taxon>
        <taxon>Thermodesulfobacteriota</taxon>
        <taxon>Desulfovibrionia</taxon>
        <taxon>Desulfovibrionales</taxon>
        <taxon>Desulfoplanaceae</taxon>
        <taxon>Desulfoplanes</taxon>
    </lineage>
</organism>
<dbReference type="AlphaFoldDB" id="A0A194AHD2"/>